<keyword evidence="6" id="KW-0274">FAD</keyword>
<comment type="cofactor">
    <cofactor evidence="1 6">
        <name>FAD</name>
        <dbReference type="ChEBI" id="CHEBI:57692"/>
    </cofactor>
</comment>
<feature type="binding site" evidence="5">
    <location>
        <position position="384"/>
    </location>
    <ligand>
        <name>substrate</name>
    </ligand>
</feature>
<dbReference type="SUPFAM" id="SSF51905">
    <property type="entry name" value="FAD/NAD(P)-binding domain"/>
    <property type="match status" value="1"/>
</dbReference>
<dbReference type="Proteomes" id="UP000240493">
    <property type="component" value="Unassembled WGS sequence"/>
</dbReference>
<dbReference type="EMBL" id="KZ679264">
    <property type="protein sequence ID" value="PTB39095.1"/>
    <property type="molecule type" value="Genomic_DNA"/>
</dbReference>
<dbReference type="STRING" id="1042311.A0A2T3Z2S0"/>
<reference evidence="8 9" key="1">
    <citation type="submission" date="2016-07" db="EMBL/GenBank/DDBJ databases">
        <title>Multiple horizontal gene transfer events from other fungi enriched the ability of initially mycotrophic Trichoderma (Ascomycota) to feed on dead plant biomass.</title>
        <authorList>
            <consortium name="DOE Joint Genome Institute"/>
            <person name="Aerts A."/>
            <person name="Atanasova L."/>
            <person name="Chenthamara K."/>
            <person name="Zhang J."/>
            <person name="Grujic M."/>
            <person name="Henrissat B."/>
            <person name="Kuo A."/>
            <person name="Salamov A."/>
            <person name="Lipzen A."/>
            <person name="Labutti K."/>
            <person name="Barry K."/>
            <person name="Miao Y."/>
            <person name="Rahimi M.J."/>
            <person name="Shen Q."/>
            <person name="Grigoriev I.V."/>
            <person name="Kubicek C.P."/>
            <person name="Druzhinina I.S."/>
        </authorList>
    </citation>
    <scope>NUCLEOTIDE SEQUENCE [LARGE SCALE GENOMIC DNA]</scope>
    <source>
        <strain evidence="8 9">CBS 433.97</strain>
    </source>
</reference>
<evidence type="ECO:0000256" key="6">
    <source>
        <dbReference type="RuleBase" id="RU362067"/>
    </source>
</evidence>
<dbReference type="InterPro" id="IPR050703">
    <property type="entry name" value="Flavin_MAO"/>
</dbReference>
<dbReference type="PANTHER" id="PTHR43563:SF1">
    <property type="entry name" value="AMINE OXIDASE [FLAVIN-CONTAINING] B"/>
    <property type="match status" value="1"/>
</dbReference>
<evidence type="ECO:0000313" key="8">
    <source>
        <dbReference type="EMBL" id="PTB39095.1"/>
    </source>
</evidence>
<dbReference type="InterPro" id="IPR001613">
    <property type="entry name" value="Flavin_amine_oxidase"/>
</dbReference>
<evidence type="ECO:0000256" key="4">
    <source>
        <dbReference type="ARBA" id="ARBA00048448"/>
    </source>
</evidence>
<gene>
    <name evidence="8" type="ORF">M441DRAFT_48296</name>
</gene>
<dbReference type="Gene3D" id="3.50.50.60">
    <property type="entry name" value="FAD/NAD(P)-binding domain"/>
    <property type="match status" value="2"/>
</dbReference>
<dbReference type="InterPro" id="IPR036188">
    <property type="entry name" value="FAD/NAD-bd_sf"/>
</dbReference>
<dbReference type="Pfam" id="PF01593">
    <property type="entry name" value="Amino_oxidase"/>
    <property type="match status" value="1"/>
</dbReference>
<dbReference type="AlphaFoldDB" id="A0A2T3Z2S0"/>
<evidence type="ECO:0000256" key="2">
    <source>
        <dbReference type="ARBA" id="ARBA00005995"/>
    </source>
</evidence>
<dbReference type="InterPro" id="IPR002937">
    <property type="entry name" value="Amino_oxidase"/>
</dbReference>
<comment type="catalytic activity">
    <reaction evidence="4">
        <text>a secondary aliphatic amine + O2 + H2O = a primary amine + an aldehyde + H2O2</text>
        <dbReference type="Rhea" id="RHEA:26414"/>
        <dbReference type="ChEBI" id="CHEBI:15377"/>
        <dbReference type="ChEBI" id="CHEBI:15379"/>
        <dbReference type="ChEBI" id="CHEBI:16240"/>
        <dbReference type="ChEBI" id="CHEBI:17478"/>
        <dbReference type="ChEBI" id="CHEBI:58855"/>
        <dbReference type="ChEBI" id="CHEBI:65296"/>
        <dbReference type="EC" id="1.4.3.4"/>
    </reaction>
</comment>
<protein>
    <recommendedName>
        <fullName evidence="6">Amine oxidase</fullName>
        <ecNumber evidence="6">1.4.3.-</ecNumber>
    </recommendedName>
</protein>
<evidence type="ECO:0000313" key="9">
    <source>
        <dbReference type="Proteomes" id="UP000240493"/>
    </source>
</evidence>
<accession>A0A2T3Z2S0</accession>
<dbReference type="OrthoDB" id="7777654at2759"/>
<feature type="binding site" evidence="5">
    <location>
        <begin position="72"/>
        <end position="73"/>
    </location>
    <ligand>
        <name>FAD</name>
        <dbReference type="ChEBI" id="CHEBI:57692"/>
    </ligand>
</feature>
<dbReference type="Gene3D" id="3.90.660.10">
    <property type="match status" value="2"/>
</dbReference>
<keyword evidence="6" id="KW-0285">Flavoprotein</keyword>
<organism evidence="8 9">
    <name type="scientific">Trichoderma asperellum (strain ATCC 204424 / CBS 433.97 / NBRC 101777)</name>
    <dbReference type="NCBI Taxonomy" id="1042311"/>
    <lineage>
        <taxon>Eukaryota</taxon>
        <taxon>Fungi</taxon>
        <taxon>Dikarya</taxon>
        <taxon>Ascomycota</taxon>
        <taxon>Pezizomycotina</taxon>
        <taxon>Sordariomycetes</taxon>
        <taxon>Hypocreomycetidae</taxon>
        <taxon>Hypocreales</taxon>
        <taxon>Hypocreaceae</taxon>
        <taxon>Trichoderma</taxon>
    </lineage>
</organism>
<evidence type="ECO:0000256" key="1">
    <source>
        <dbReference type="ARBA" id="ARBA00001974"/>
    </source>
</evidence>
<proteinExistence type="inferred from homology"/>
<dbReference type="PRINTS" id="PR00757">
    <property type="entry name" value="AMINEOXDASEF"/>
</dbReference>
<dbReference type="GO" id="GO:0097621">
    <property type="term" value="F:monoamine oxidase activity"/>
    <property type="evidence" value="ECO:0007669"/>
    <property type="project" value="UniProtKB-EC"/>
</dbReference>
<dbReference type="EC" id="1.4.3.-" evidence="6"/>
<feature type="domain" description="Amine oxidase" evidence="7">
    <location>
        <begin position="53"/>
        <end position="478"/>
    </location>
</feature>
<comment type="similarity">
    <text evidence="2 6">Belongs to the flavin monoamine oxidase family.</text>
</comment>
<evidence type="ECO:0000259" key="7">
    <source>
        <dbReference type="Pfam" id="PF01593"/>
    </source>
</evidence>
<keyword evidence="3 6" id="KW-0560">Oxidoreductase</keyword>
<feature type="binding site" evidence="5">
    <location>
        <position position="281"/>
    </location>
    <ligand>
        <name>FAD</name>
        <dbReference type="ChEBI" id="CHEBI:57692"/>
    </ligand>
</feature>
<name>A0A2T3Z2S0_TRIA4</name>
<evidence type="ECO:0000256" key="5">
    <source>
        <dbReference type="PIRSR" id="PIRSR601613-1"/>
    </source>
</evidence>
<evidence type="ECO:0000256" key="3">
    <source>
        <dbReference type="ARBA" id="ARBA00023002"/>
    </source>
</evidence>
<keyword evidence="9" id="KW-1185">Reference proteome</keyword>
<dbReference type="PANTHER" id="PTHR43563">
    <property type="entry name" value="AMINE OXIDASE"/>
    <property type="match status" value="1"/>
</dbReference>
<sequence>MASVRLARKHGYSWTKAQGLRAGVPSIGVIEPPSNVKSTDTVYDVIVVGAGYCGLTAARDASLAGLKVLLLEARDRIGGRSWSSNIEGYPYEMGGTWVYWGQANVWREIARYGMQDELEISYDFSRGINKYLLSTPQGVQTFSHEEEDALMQSSLAKLVNVDGCHGRTVVPFPHSGVLSPEARKYDHMSVADRIAEIKNDLTPNERLCAEAFVLLCSGGTLETTSFYEFLHWWALSGYSYEGCIDYLVKYKFRGGQSSFAIRFFREALASGNLSYSFNSPVATVQHGGESVQITTRAGKIFRGTKMICAIPLNVLNDVKFDPPLATGRKAAATTGHVNQCVKVHAEISDRDLRSFTGISYPHNGLIYGFGDGTTPAGNTHVVAFGGQHNHFHPEENVEHTKAAFEGFAPMNIERLVFHNWSKDEFAKGAWFFPAPGLISTHLKDMRARECNIVFACSDWALGWRSFIDGAIEEGTRAAITVRADFAGRSKL</sequence>